<organism evidence="2 3">
    <name type="scientific">Trifolium pratense</name>
    <name type="common">Red clover</name>
    <dbReference type="NCBI Taxonomy" id="57577"/>
    <lineage>
        <taxon>Eukaryota</taxon>
        <taxon>Viridiplantae</taxon>
        <taxon>Streptophyta</taxon>
        <taxon>Embryophyta</taxon>
        <taxon>Tracheophyta</taxon>
        <taxon>Spermatophyta</taxon>
        <taxon>Magnoliopsida</taxon>
        <taxon>eudicotyledons</taxon>
        <taxon>Gunneridae</taxon>
        <taxon>Pentapetalae</taxon>
        <taxon>rosids</taxon>
        <taxon>fabids</taxon>
        <taxon>Fabales</taxon>
        <taxon>Fabaceae</taxon>
        <taxon>Papilionoideae</taxon>
        <taxon>50 kb inversion clade</taxon>
        <taxon>NPAAA clade</taxon>
        <taxon>Hologalegina</taxon>
        <taxon>IRL clade</taxon>
        <taxon>Trifolieae</taxon>
        <taxon>Trifolium</taxon>
    </lineage>
</organism>
<proteinExistence type="predicted"/>
<gene>
    <name evidence="2" type="ORF">L195_g038582</name>
</gene>
<sequence length="46" mass="4940">MNSARVAGGVPPMPLQKRDPPQSHGLAKPPRARMGFPAPGWIPEHT</sequence>
<feature type="region of interest" description="Disordered" evidence="1">
    <location>
        <begin position="1"/>
        <end position="46"/>
    </location>
</feature>
<dbReference type="AlphaFoldDB" id="A0A2K3LVL0"/>
<accession>A0A2K3LVL0</accession>
<reference evidence="2 3" key="2">
    <citation type="journal article" date="2017" name="Front. Plant Sci.">
        <title>Gene Classification and Mining of Molecular Markers Useful in Red Clover (Trifolium pratense) Breeding.</title>
        <authorList>
            <person name="Istvanek J."/>
            <person name="Dluhosova J."/>
            <person name="Dluhos P."/>
            <person name="Patkova L."/>
            <person name="Nedelnik J."/>
            <person name="Repkova J."/>
        </authorList>
    </citation>
    <scope>NUCLEOTIDE SEQUENCE [LARGE SCALE GENOMIC DNA]</scope>
    <source>
        <strain evidence="3">cv. Tatra</strain>
        <tissue evidence="2">Young leaves</tissue>
    </source>
</reference>
<evidence type="ECO:0000256" key="1">
    <source>
        <dbReference type="SAM" id="MobiDB-lite"/>
    </source>
</evidence>
<dbReference type="Proteomes" id="UP000236291">
    <property type="component" value="Unassembled WGS sequence"/>
</dbReference>
<protein>
    <submittedName>
        <fullName evidence="2">Uncharacterized protein</fullName>
    </submittedName>
</protein>
<feature type="non-terminal residue" evidence="2">
    <location>
        <position position="46"/>
    </location>
</feature>
<reference evidence="2 3" key="1">
    <citation type="journal article" date="2014" name="Am. J. Bot.">
        <title>Genome assembly and annotation for red clover (Trifolium pratense; Fabaceae).</title>
        <authorList>
            <person name="Istvanek J."/>
            <person name="Jaros M."/>
            <person name="Krenek A."/>
            <person name="Repkova J."/>
        </authorList>
    </citation>
    <scope>NUCLEOTIDE SEQUENCE [LARGE SCALE GENOMIC DNA]</scope>
    <source>
        <strain evidence="3">cv. Tatra</strain>
        <tissue evidence="2">Young leaves</tissue>
    </source>
</reference>
<name>A0A2K3LVL0_TRIPR</name>
<comment type="caution">
    <text evidence="2">The sequence shown here is derived from an EMBL/GenBank/DDBJ whole genome shotgun (WGS) entry which is preliminary data.</text>
</comment>
<evidence type="ECO:0000313" key="2">
    <source>
        <dbReference type="EMBL" id="PNX82553.1"/>
    </source>
</evidence>
<evidence type="ECO:0000313" key="3">
    <source>
        <dbReference type="Proteomes" id="UP000236291"/>
    </source>
</evidence>
<dbReference type="EMBL" id="ASHM01042254">
    <property type="protein sequence ID" value="PNX82553.1"/>
    <property type="molecule type" value="Genomic_DNA"/>
</dbReference>